<dbReference type="InterPro" id="IPR041459">
    <property type="entry name" value="MPTase-PolyVal"/>
</dbReference>
<name>A0A382T3I1_9ZZZZ</name>
<dbReference type="GO" id="GO:0003697">
    <property type="term" value="F:single-stranded DNA binding"/>
    <property type="evidence" value="ECO:0007669"/>
    <property type="project" value="InterPro"/>
</dbReference>
<reference evidence="3" key="1">
    <citation type="submission" date="2018-05" db="EMBL/GenBank/DDBJ databases">
        <authorList>
            <person name="Lanie J.A."/>
            <person name="Ng W.-L."/>
            <person name="Kazmierczak K.M."/>
            <person name="Andrzejewski T.M."/>
            <person name="Davidsen T.M."/>
            <person name="Wayne K.J."/>
            <person name="Tettelin H."/>
            <person name="Glass J.I."/>
            <person name="Rusch D."/>
            <person name="Podicherti R."/>
            <person name="Tsui H.-C.T."/>
            <person name="Winkler M.E."/>
        </authorList>
    </citation>
    <scope>NUCLEOTIDE SEQUENCE</scope>
</reference>
<dbReference type="InterPro" id="IPR017113">
    <property type="entry name" value="Antirestriction_ArdC"/>
</dbReference>
<organism evidence="3">
    <name type="scientific">marine metagenome</name>
    <dbReference type="NCBI Taxonomy" id="408172"/>
    <lineage>
        <taxon>unclassified sequences</taxon>
        <taxon>metagenomes</taxon>
        <taxon>ecological metagenomes</taxon>
    </lineage>
</organism>
<accession>A0A382T3I1</accession>
<dbReference type="EMBL" id="UINC01133542">
    <property type="protein sequence ID" value="SVD16533.1"/>
    <property type="molecule type" value="Genomic_DNA"/>
</dbReference>
<dbReference type="Pfam" id="PF18818">
    <property type="entry name" value="MPTase-PolyVal"/>
    <property type="match status" value="1"/>
</dbReference>
<feature type="non-terminal residue" evidence="3">
    <location>
        <position position="1"/>
    </location>
</feature>
<gene>
    <name evidence="3" type="ORF">METZ01_LOCUS369387</name>
</gene>
<proteinExistence type="predicted"/>
<evidence type="ECO:0008006" key="4">
    <source>
        <dbReference type="Google" id="ProtNLM"/>
    </source>
</evidence>
<evidence type="ECO:0000313" key="3">
    <source>
        <dbReference type="EMBL" id="SVD16533.1"/>
    </source>
</evidence>
<evidence type="ECO:0000259" key="1">
    <source>
        <dbReference type="Pfam" id="PF08401"/>
    </source>
</evidence>
<dbReference type="PIRSF" id="PIRSF037112">
    <property type="entry name" value="Antirestriction_ArdC"/>
    <property type="match status" value="1"/>
</dbReference>
<protein>
    <recommendedName>
        <fullName evidence="4">DUF1738 domain-containing protein</fullName>
    </recommendedName>
</protein>
<dbReference type="Pfam" id="PF08401">
    <property type="entry name" value="ArdcN"/>
    <property type="match status" value="1"/>
</dbReference>
<dbReference type="AlphaFoldDB" id="A0A382T3I1"/>
<dbReference type="InterPro" id="IPR013610">
    <property type="entry name" value="ArdC_N"/>
</dbReference>
<feature type="domain" description="Polyvalent protein metallopeptidase" evidence="2">
    <location>
        <begin position="186"/>
        <end position="304"/>
    </location>
</feature>
<sequence length="305" mass="34646">IIMPKITDARQHITDLFLGMLQKIIDGETPAKWIMPWTGGGPRVPTRSNGEPYQGCNVLILFWAAVAKGYTSNIWYGFSAAKNAAADYARSQGRDIEKRDRKRGKGYYLWDVNNDCMFEGGVRYGEESSIIIYSETRTSVGEDKNGDEVIKQYPFMKYLNVFNADQIDGLPPVEVDEPLDFTPHDEAERLIKSYDVELVFGGGRACYSPIYNRCNVPNREQFNSEAEFYATCFHEFGHSTGHESKLDRKVKNHFGSYEYAVEELVAEFTSAFVCAHVGIEGHVQHMEYLANWVKVCKNDKGVVIR</sequence>
<evidence type="ECO:0000259" key="2">
    <source>
        <dbReference type="Pfam" id="PF18818"/>
    </source>
</evidence>
<feature type="non-terminal residue" evidence="3">
    <location>
        <position position="305"/>
    </location>
</feature>
<feature type="domain" description="N-terminal" evidence="1">
    <location>
        <begin position="9"/>
        <end position="162"/>
    </location>
</feature>